<feature type="compositionally biased region" description="Basic and acidic residues" evidence="1">
    <location>
        <begin position="77"/>
        <end position="95"/>
    </location>
</feature>
<feature type="compositionally biased region" description="Gly residues" evidence="1">
    <location>
        <begin position="138"/>
        <end position="147"/>
    </location>
</feature>
<evidence type="ECO:0000256" key="2">
    <source>
        <dbReference type="SAM" id="SignalP"/>
    </source>
</evidence>
<dbReference type="RefSeq" id="XP_044716383.1">
    <property type="nucleotide sequence ID" value="XM_044868386.1"/>
</dbReference>
<keyword evidence="4" id="KW-1185">Reference proteome</keyword>
<accession>A0A9P8MPF7</accession>
<feature type="signal peptide" evidence="2">
    <location>
        <begin position="1"/>
        <end position="16"/>
    </location>
</feature>
<dbReference type="GeneID" id="68359044"/>
<feature type="region of interest" description="Disordered" evidence="1">
    <location>
        <begin position="28"/>
        <end position="147"/>
    </location>
</feature>
<keyword evidence="2" id="KW-0732">Signal</keyword>
<evidence type="ECO:0000256" key="1">
    <source>
        <dbReference type="SAM" id="MobiDB-lite"/>
    </source>
</evidence>
<feature type="chain" id="PRO_5040112355" evidence="2">
    <location>
        <begin position="17"/>
        <end position="147"/>
    </location>
</feature>
<organism evidence="3 4">
    <name type="scientific">Hirsutella rhossiliensis</name>
    <dbReference type="NCBI Taxonomy" id="111463"/>
    <lineage>
        <taxon>Eukaryota</taxon>
        <taxon>Fungi</taxon>
        <taxon>Dikarya</taxon>
        <taxon>Ascomycota</taxon>
        <taxon>Pezizomycotina</taxon>
        <taxon>Sordariomycetes</taxon>
        <taxon>Hypocreomycetidae</taxon>
        <taxon>Hypocreales</taxon>
        <taxon>Ophiocordycipitaceae</taxon>
        <taxon>Hirsutella</taxon>
    </lineage>
</organism>
<evidence type="ECO:0000313" key="3">
    <source>
        <dbReference type="EMBL" id="KAH0958870.1"/>
    </source>
</evidence>
<evidence type="ECO:0000313" key="4">
    <source>
        <dbReference type="Proteomes" id="UP000824596"/>
    </source>
</evidence>
<dbReference type="EMBL" id="JAIZPD010000014">
    <property type="protein sequence ID" value="KAH0958870.1"/>
    <property type="molecule type" value="Genomic_DNA"/>
</dbReference>
<name>A0A9P8MPF7_9HYPO</name>
<sequence length="147" mass="15743">MRSTTLLTLALPLIAAFPLHEATLKRNHEKRWKPSQGELGGTAWDSPPKVMSGAQWNVNSWKPSKGLMDGTAWNDPPDVRDGSRWSKASGNDRSKRPIPQRPIPPAVPLSSNSAGARPVEPQPPADEGRFGDPDAGTGNDGGNMGLC</sequence>
<dbReference type="Proteomes" id="UP000824596">
    <property type="component" value="Unassembled WGS sequence"/>
</dbReference>
<gene>
    <name evidence="3" type="ORF">HRG_09915</name>
</gene>
<proteinExistence type="predicted"/>
<dbReference type="AlphaFoldDB" id="A0A9P8MPF7"/>
<comment type="caution">
    <text evidence="3">The sequence shown here is derived from an EMBL/GenBank/DDBJ whole genome shotgun (WGS) entry which is preliminary data.</text>
</comment>
<protein>
    <submittedName>
        <fullName evidence="3">Uncharacterized protein</fullName>
    </submittedName>
</protein>
<reference evidence="3" key="1">
    <citation type="submission" date="2021-09" db="EMBL/GenBank/DDBJ databases">
        <title>A high-quality genome of the endoparasitic fungus Hirsutella rhossiliensis with a comparison of Hirsutella genomes reveals transposable elements contributing to genome size variation.</title>
        <authorList>
            <person name="Lin R."/>
            <person name="Jiao Y."/>
            <person name="Sun X."/>
            <person name="Ling J."/>
            <person name="Xie B."/>
            <person name="Cheng X."/>
        </authorList>
    </citation>
    <scope>NUCLEOTIDE SEQUENCE</scope>
    <source>
        <strain evidence="3">HR02</strain>
    </source>
</reference>